<dbReference type="InterPro" id="IPR025398">
    <property type="entry name" value="DUF4371"/>
</dbReference>
<dbReference type="Pfam" id="PF14291">
    <property type="entry name" value="DUF4371"/>
    <property type="match status" value="1"/>
</dbReference>
<proteinExistence type="predicted"/>
<feature type="domain" description="HAT C-terminal dimerisation" evidence="1">
    <location>
        <begin position="557"/>
        <end position="624"/>
    </location>
</feature>
<reference evidence="3 4" key="1">
    <citation type="journal article" date="2017" name="Nat. Commun.">
        <title>Genome assembly with in vitro proximity ligation data and whole-genome triplication in lettuce.</title>
        <authorList>
            <person name="Reyes-Chin-Wo S."/>
            <person name="Wang Z."/>
            <person name="Yang X."/>
            <person name="Kozik A."/>
            <person name="Arikit S."/>
            <person name="Song C."/>
            <person name="Xia L."/>
            <person name="Froenicke L."/>
            <person name="Lavelle D.O."/>
            <person name="Truco M.J."/>
            <person name="Xia R."/>
            <person name="Zhu S."/>
            <person name="Xu C."/>
            <person name="Xu H."/>
            <person name="Xu X."/>
            <person name="Cox K."/>
            <person name="Korf I."/>
            <person name="Meyers B.C."/>
            <person name="Michelmore R.W."/>
        </authorList>
    </citation>
    <scope>NUCLEOTIDE SEQUENCE [LARGE SCALE GENOMIC DNA]</scope>
    <source>
        <strain evidence="4">cv. Salinas</strain>
        <tissue evidence="3">Seedlings</tissue>
    </source>
</reference>
<dbReference type="InterPro" id="IPR008906">
    <property type="entry name" value="HATC_C_dom"/>
</dbReference>
<evidence type="ECO:0000259" key="1">
    <source>
        <dbReference type="Pfam" id="PF05699"/>
    </source>
</evidence>
<dbReference type="SUPFAM" id="SSF53098">
    <property type="entry name" value="Ribonuclease H-like"/>
    <property type="match status" value="1"/>
</dbReference>
<feature type="domain" description="DUF4371" evidence="2">
    <location>
        <begin position="20"/>
        <end position="185"/>
    </location>
</feature>
<dbReference type="AlphaFoldDB" id="A0A9R1UHK3"/>
<dbReference type="GO" id="GO:0046983">
    <property type="term" value="F:protein dimerization activity"/>
    <property type="evidence" value="ECO:0007669"/>
    <property type="project" value="InterPro"/>
</dbReference>
<sequence length="651" mass="74848">MVKELRCCPSGMGHYDQRAFTIDGFQNWKKVGGKSCAFLHHIGTECTSFHNVAQKSCDDLLNEAHDIQNRKNNRLGLKATIYTVRLCAFQGIAYRGHDEGSDSINKENFHEILKGIGYFNTEMKELFYIAPKHALYTSPSIQKEILNFISTRVRRMICEEINGGEFCLVVDEAHDQSNKEQMSIMALLWSVSLGLFMYPTLHHKLLKMHFIMYYHVIILILSQSLVKGMMVQAICEGLQALISNDCPYAYYVHCFAHRLQLELMAASQGVVALQNFFTRLSFVINVVGASSKRTDQLRDAQAEEIAYKISVDELETGRGLNQIGTLQRVGDTRWSSHLKSVSSLIKMFSPTFEVLLTIIKDGTGPIKGDADLAYESITTFEFIFVLHLEQEIMEIIDLLCQALQRQSQDICNALRLVASTKLLLQKMKDERWDCLLSLVMSFCQECNIDIPDMTYPYFTRGPGVCNELSDHTLEHHYRLMELNHRFSDRSTKLLRLSTTLDPKSIDEPFRCGDVIKLVEKFYPEDFNEQEKVVLKMQLQHYEIDVVQHAAYKLLTSMSELCQWLIKTRRVVNFHLIYRVASLILTLPVSTATTERSFSAMNLIKTRLRNKMEDEFLNDSLVLHFERELAEKISLETVIEDFKKAKDRCVPL</sequence>
<dbReference type="Proteomes" id="UP000235145">
    <property type="component" value="Unassembled WGS sequence"/>
</dbReference>
<dbReference type="PANTHER" id="PTHR11697">
    <property type="entry name" value="GENERAL TRANSCRIPTION FACTOR 2-RELATED ZINC FINGER PROTEIN"/>
    <property type="match status" value="1"/>
</dbReference>
<evidence type="ECO:0000313" key="3">
    <source>
        <dbReference type="EMBL" id="KAJ0187303.1"/>
    </source>
</evidence>
<evidence type="ECO:0000313" key="4">
    <source>
        <dbReference type="Proteomes" id="UP000235145"/>
    </source>
</evidence>
<dbReference type="InterPro" id="IPR012337">
    <property type="entry name" value="RNaseH-like_sf"/>
</dbReference>
<dbReference type="Pfam" id="PF05699">
    <property type="entry name" value="Dimer_Tnp_hAT"/>
    <property type="match status" value="1"/>
</dbReference>
<name>A0A9R1UHK3_LACSA</name>
<organism evidence="3 4">
    <name type="scientific">Lactuca sativa</name>
    <name type="common">Garden lettuce</name>
    <dbReference type="NCBI Taxonomy" id="4236"/>
    <lineage>
        <taxon>Eukaryota</taxon>
        <taxon>Viridiplantae</taxon>
        <taxon>Streptophyta</taxon>
        <taxon>Embryophyta</taxon>
        <taxon>Tracheophyta</taxon>
        <taxon>Spermatophyta</taxon>
        <taxon>Magnoliopsida</taxon>
        <taxon>eudicotyledons</taxon>
        <taxon>Gunneridae</taxon>
        <taxon>Pentapetalae</taxon>
        <taxon>asterids</taxon>
        <taxon>campanulids</taxon>
        <taxon>Asterales</taxon>
        <taxon>Asteraceae</taxon>
        <taxon>Cichorioideae</taxon>
        <taxon>Cichorieae</taxon>
        <taxon>Lactucinae</taxon>
        <taxon>Lactuca</taxon>
    </lineage>
</organism>
<evidence type="ECO:0000259" key="2">
    <source>
        <dbReference type="Pfam" id="PF14291"/>
    </source>
</evidence>
<dbReference type="EMBL" id="NBSK02000009">
    <property type="protein sequence ID" value="KAJ0187303.1"/>
    <property type="molecule type" value="Genomic_DNA"/>
</dbReference>
<evidence type="ECO:0008006" key="5">
    <source>
        <dbReference type="Google" id="ProtNLM"/>
    </source>
</evidence>
<keyword evidence="4" id="KW-1185">Reference proteome</keyword>
<accession>A0A9R1UHK3</accession>
<comment type="caution">
    <text evidence="3">The sequence shown here is derived from an EMBL/GenBank/DDBJ whole genome shotgun (WGS) entry which is preliminary data.</text>
</comment>
<dbReference type="InterPro" id="IPR055298">
    <property type="entry name" value="AtLOH3-like"/>
</dbReference>
<gene>
    <name evidence="3" type="ORF">LSAT_V11C900475750</name>
</gene>
<protein>
    <recommendedName>
        <fullName evidence="5">HAT C-terminal dimerisation domain-containing protein</fullName>
    </recommendedName>
</protein>
<dbReference type="PANTHER" id="PTHR11697:SF231">
    <property type="entry name" value="TTF-TYPE DOMAIN-CONTAINING PROTEIN"/>
    <property type="match status" value="1"/>
</dbReference>